<keyword evidence="13" id="KW-0472">Membrane</keyword>
<dbReference type="HOGENOM" id="CLU_024591_3_1_1"/>
<dbReference type="SUPFAM" id="SSF57850">
    <property type="entry name" value="RING/U-box"/>
    <property type="match status" value="1"/>
</dbReference>
<evidence type="ECO:0000313" key="18">
    <source>
        <dbReference type="Proteomes" id="UP000019384"/>
    </source>
</evidence>
<dbReference type="STRING" id="1382522.W6MVI2"/>
<gene>
    <name evidence="17" type="ORF">KUCA_T00005972001</name>
</gene>
<dbReference type="InterPro" id="IPR013083">
    <property type="entry name" value="Znf_RING/FYVE/PHD"/>
</dbReference>
<keyword evidence="9" id="KW-0833">Ubl conjugation pathway</keyword>
<evidence type="ECO:0000256" key="3">
    <source>
        <dbReference type="ARBA" id="ARBA00008704"/>
    </source>
</evidence>
<dbReference type="Gene3D" id="3.30.40.10">
    <property type="entry name" value="Zinc/RING finger domain, C3HC4 (zinc finger)"/>
    <property type="match status" value="1"/>
</dbReference>
<evidence type="ECO:0000256" key="4">
    <source>
        <dbReference type="ARBA" id="ARBA00022448"/>
    </source>
</evidence>
<dbReference type="InterPro" id="IPR017907">
    <property type="entry name" value="Znf_RING_CS"/>
</dbReference>
<dbReference type="PROSITE" id="PS00518">
    <property type="entry name" value="ZF_RING_1"/>
    <property type="match status" value="1"/>
</dbReference>
<keyword evidence="8 15" id="KW-0863">Zinc-finger</keyword>
<dbReference type="OrthoDB" id="1701437at2759"/>
<evidence type="ECO:0000256" key="6">
    <source>
        <dbReference type="ARBA" id="ARBA00022692"/>
    </source>
</evidence>
<dbReference type="InterPro" id="IPR001841">
    <property type="entry name" value="Znf_RING"/>
</dbReference>
<evidence type="ECO:0000313" key="17">
    <source>
        <dbReference type="EMBL" id="CDK29977.1"/>
    </source>
</evidence>
<organism evidence="17 18">
    <name type="scientific">Kuraishia capsulata CBS 1993</name>
    <dbReference type="NCBI Taxonomy" id="1382522"/>
    <lineage>
        <taxon>Eukaryota</taxon>
        <taxon>Fungi</taxon>
        <taxon>Dikarya</taxon>
        <taxon>Ascomycota</taxon>
        <taxon>Saccharomycotina</taxon>
        <taxon>Pichiomycetes</taxon>
        <taxon>Pichiales</taxon>
        <taxon>Pichiaceae</taxon>
        <taxon>Kuraishia</taxon>
    </lineage>
</organism>
<name>W6MVI2_9ASCO</name>
<keyword evidence="18" id="KW-1185">Reference proteome</keyword>
<comment type="pathway">
    <text evidence="2">Protein modification; protein ubiquitination.</text>
</comment>
<dbReference type="InterPro" id="IPR006845">
    <property type="entry name" value="Pex_N"/>
</dbReference>
<evidence type="ECO:0000256" key="9">
    <source>
        <dbReference type="ARBA" id="ARBA00022786"/>
    </source>
</evidence>
<dbReference type="GO" id="GO:0016740">
    <property type="term" value="F:transferase activity"/>
    <property type="evidence" value="ECO:0007669"/>
    <property type="project" value="UniProtKB-KW"/>
</dbReference>
<dbReference type="GeneID" id="34523345"/>
<dbReference type="AlphaFoldDB" id="W6MVI2"/>
<dbReference type="CDD" id="cd16449">
    <property type="entry name" value="RING-HC"/>
    <property type="match status" value="1"/>
</dbReference>
<keyword evidence="14" id="KW-0576">Peroxisome</keyword>
<evidence type="ECO:0000256" key="12">
    <source>
        <dbReference type="ARBA" id="ARBA00022989"/>
    </source>
</evidence>
<dbReference type="SMART" id="SM00184">
    <property type="entry name" value="RING"/>
    <property type="match status" value="1"/>
</dbReference>
<accession>W6MVI2</accession>
<reference evidence="17" key="2">
    <citation type="submission" date="2014-02" db="EMBL/GenBank/DDBJ databases">
        <title>Complete DNA sequence of /Kuraishia capsulata/ illustrates novel genomic features among budding yeasts (/Saccharomycotina/).</title>
        <authorList>
            <person name="Morales L."/>
            <person name="Noel B."/>
            <person name="Porcel B."/>
            <person name="Marcet-Houben M."/>
            <person name="Hullo M-F."/>
            <person name="Sacerdot C."/>
            <person name="Tekaia F."/>
            <person name="Leh-Louis V."/>
            <person name="Despons L."/>
            <person name="Khanna V."/>
            <person name="Aury J-M."/>
            <person name="Barbe V."/>
            <person name="Couloux A."/>
            <person name="Labadie K."/>
            <person name="Pelletier E."/>
            <person name="Souciet J-L."/>
            <person name="Boekhout T."/>
            <person name="Gabaldon T."/>
            <person name="Wincker P."/>
            <person name="Dujon B."/>
        </authorList>
    </citation>
    <scope>NUCLEOTIDE SEQUENCE</scope>
    <source>
        <strain evidence="17">CBS 1993</strain>
    </source>
</reference>
<dbReference type="PROSITE" id="PS50089">
    <property type="entry name" value="ZF_RING_2"/>
    <property type="match status" value="1"/>
</dbReference>
<dbReference type="GO" id="GO:0016567">
    <property type="term" value="P:protein ubiquitination"/>
    <property type="evidence" value="ECO:0007669"/>
    <property type="project" value="UniProtKB-ARBA"/>
</dbReference>
<dbReference type="PANTHER" id="PTHR23350:SF4">
    <property type="entry name" value="PEROXISOME BIOGENESIS FACTOR 2"/>
    <property type="match status" value="1"/>
</dbReference>
<protein>
    <recommendedName>
        <fullName evidence="16">RING-type domain-containing protein</fullName>
    </recommendedName>
</protein>
<feature type="domain" description="RING-type" evidence="16">
    <location>
        <begin position="214"/>
        <end position="271"/>
    </location>
</feature>
<dbReference type="RefSeq" id="XP_022461957.1">
    <property type="nucleotide sequence ID" value="XM_022604485.1"/>
</dbReference>
<proteinExistence type="inferred from homology"/>
<evidence type="ECO:0000256" key="2">
    <source>
        <dbReference type="ARBA" id="ARBA00004906"/>
    </source>
</evidence>
<evidence type="ECO:0000256" key="14">
    <source>
        <dbReference type="ARBA" id="ARBA00023140"/>
    </source>
</evidence>
<keyword evidence="10" id="KW-0862">Zinc</keyword>
<keyword evidence="4" id="KW-0813">Transport</keyword>
<dbReference type="Pfam" id="PF04757">
    <property type="entry name" value="Pex2_Pex12"/>
    <property type="match status" value="1"/>
</dbReference>
<evidence type="ECO:0000259" key="16">
    <source>
        <dbReference type="PROSITE" id="PS50089"/>
    </source>
</evidence>
<keyword evidence="5" id="KW-0808">Transferase</keyword>
<dbReference type="GO" id="GO:0008270">
    <property type="term" value="F:zinc ion binding"/>
    <property type="evidence" value="ECO:0007669"/>
    <property type="project" value="UniProtKB-KW"/>
</dbReference>
<evidence type="ECO:0000256" key="7">
    <source>
        <dbReference type="ARBA" id="ARBA00022723"/>
    </source>
</evidence>
<evidence type="ECO:0000256" key="10">
    <source>
        <dbReference type="ARBA" id="ARBA00022833"/>
    </source>
</evidence>
<comment type="similarity">
    <text evidence="3">Belongs to the pex2/pex10/pex12 family.</text>
</comment>
<dbReference type="InterPro" id="IPR025654">
    <property type="entry name" value="PEX2/10"/>
</dbReference>
<dbReference type="PANTHER" id="PTHR23350">
    <property type="entry name" value="PEROXISOME ASSEMBLY PROTEIN 10"/>
    <property type="match status" value="1"/>
</dbReference>
<evidence type="ECO:0000256" key="11">
    <source>
        <dbReference type="ARBA" id="ARBA00022927"/>
    </source>
</evidence>
<evidence type="ECO:0000256" key="8">
    <source>
        <dbReference type="ARBA" id="ARBA00022771"/>
    </source>
</evidence>
<dbReference type="EMBL" id="HG793131">
    <property type="protein sequence ID" value="CDK29977.1"/>
    <property type="molecule type" value="Genomic_DNA"/>
</dbReference>
<dbReference type="GO" id="GO:0005778">
    <property type="term" value="C:peroxisomal membrane"/>
    <property type="evidence" value="ECO:0007669"/>
    <property type="project" value="UniProtKB-SubCell"/>
</dbReference>
<keyword evidence="11" id="KW-0653">Protein transport</keyword>
<sequence>MNSQNRVIQLDSQLLDDELGSLLNKQLDDSISILKLSQWKDEFQLGLSLLLFRLTTWRGSTYGLKLHNLALMGSKNGLGLKKKIFLLGLILGKYGYSKFNSYLYRENGKEKVKEAIEKLTKLYQLLDFYNFVSFLVGGRFPNLAYRISQIELKKTKLVQEQSETISFEFQNRQLIWNTLTEFLMFIMPKLNLSYFLKSDAKIDPNLRFLPERVCLICYSKDSNEKKDDSLDNHLVTNPHETNCGHVYCYTCICNQLELGKREGKLWACARCGEEVEYAKPV</sequence>
<dbReference type="Proteomes" id="UP000019384">
    <property type="component" value="Unassembled WGS sequence"/>
</dbReference>
<keyword evidence="6" id="KW-0812">Transmembrane</keyword>
<comment type="subcellular location">
    <subcellularLocation>
        <location evidence="1">Peroxisome membrane</location>
        <topology evidence="1">Multi-pass membrane protein</topology>
    </subcellularLocation>
</comment>
<reference evidence="17" key="1">
    <citation type="submission" date="2013-12" db="EMBL/GenBank/DDBJ databases">
        <authorList>
            <person name="Genoscope - CEA"/>
        </authorList>
    </citation>
    <scope>NUCLEOTIDE SEQUENCE</scope>
    <source>
        <strain evidence="17">CBS 1993</strain>
    </source>
</reference>
<evidence type="ECO:0000256" key="5">
    <source>
        <dbReference type="ARBA" id="ARBA00022679"/>
    </source>
</evidence>
<evidence type="ECO:0000256" key="13">
    <source>
        <dbReference type="ARBA" id="ARBA00023136"/>
    </source>
</evidence>
<evidence type="ECO:0000256" key="15">
    <source>
        <dbReference type="PROSITE-ProRule" id="PRU00175"/>
    </source>
</evidence>
<keyword evidence="12" id="KW-1133">Transmembrane helix</keyword>
<dbReference type="GO" id="GO:0016562">
    <property type="term" value="P:protein import into peroxisome matrix, receptor recycling"/>
    <property type="evidence" value="ECO:0007669"/>
    <property type="project" value="UniProtKB-ARBA"/>
</dbReference>
<keyword evidence="7" id="KW-0479">Metal-binding</keyword>
<evidence type="ECO:0000256" key="1">
    <source>
        <dbReference type="ARBA" id="ARBA00004585"/>
    </source>
</evidence>